<feature type="transmembrane region" description="Helical" evidence="6">
    <location>
        <begin position="592"/>
        <end position="610"/>
    </location>
</feature>
<proteinExistence type="predicted"/>
<keyword evidence="4 6" id="KW-1133">Transmembrane helix</keyword>
<feature type="domain" description="Cytochrome c assembly protein" evidence="7">
    <location>
        <begin position="415"/>
        <end position="620"/>
    </location>
</feature>
<dbReference type="Proteomes" id="UP001476282">
    <property type="component" value="Unassembled WGS sequence"/>
</dbReference>
<comment type="caution">
    <text evidence="8">The sequence shown here is derived from an EMBL/GenBank/DDBJ whole genome shotgun (WGS) entry which is preliminary data.</text>
</comment>
<feature type="transmembrane region" description="Helical" evidence="6">
    <location>
        <begin position="420"/>
        <end position="438"/>
    </location>
</feature>
<evidence type="ECO:0000313" key="8">
    <source>
        <dbReference type="EMBL" id="GAA5484694.1"/>
    </source>
</evidence>
<accession>A0ABP9UXA8</accession>
<keyword evidence="2 6" id="KW-0812">Transmembrane</keyword>
<keyword evidence="3" id="KW-0201">Cytochrome c-type biogenesis</keyword>
<feature type="transmembrane region" description="Helical" evidence="6">
    <location>
        <begin position="382"/>
        <end position="400"/>
    </location>
</feature>
<dbReference type="Pfam" id="PF01578">
    <property type="entry name" value="Cytochrom_C_asm"/>
    <property type="match status" value="1"/>
</dbReference>
<evidence type="ECO:0000256" key="3">
    <source>
        <dbReference type="ARBA" id="ARBA00022748"/>
    </source>
</evidence>
<feature type="transmembrane region" description="Helical" evidence="6">
    <location>
        <begin position="568"/>
        <end position="585"/>
    </location>
</feature>
<dbReference type="PANTHER" id="PTHR30071:SF1">
    <property type="entry name" value="CYTOCHROME B_B6 PROTEIN-RELATED"/>
    <property type="match status" value="1"/>
</dbReference>
<reference evidence="8 9" key="1">
    <citation type="submission" date="2024-02" db="EMBL/GenBank/DDBJ databases">
        <title>Haloferula sargassicola NBRC 104335.</title>
        <authorList>
            <person name="Ichikawa N."/>
            <person name="Katano-Makiyama Y."/>
            <person name="Hidaka K."/>
        </authorList>
    </citation>
    <scope>NUCLEOTIDE SEQUENCE [LARGE SCALE GENOMIC DNA]</scope>
    <source>
        <strain evidence="8 9">NBRC 104335</strain>
    </source>
</reference>
<protein>
    <submittedName>
        <fullName evidence="8">Cytochrome c biogenesis protein CcsA</fullName>
    </submittedName>
</protein>
<comment type="subcellular location">
    <subcellularLocation>
        <location evidence="1">Membrane</location>
        <topology evidence="1">Multi-pass membrane protein</topology>
    </subcellularLocation>
</comment>
<dbReference type="EMBL" id="BAABRI010000031">
    <property type="protein sequence ID" value="GAA5484694.1"/>
    <property type="molecule type" value="Genomic_DNA"/>
</dbReference>
<feature type="transmembrane region" description="Helical" evidence="6">
    <location>
        <begin position="630"/>
        <end position="651"/>
    </location>
</feature>
<keyword evidence="9" id="KW-1185">Reference proteome</keyword>
<evidence type="ECO:0000313" key="9">
    <source>
        <dbReference type="Proteomes" id="UP001476282"/>
    </source>
</evidence>
<organism evidence="8 9">
    <name type="scientific">Haloferula sargassicola</name>
    <dbReference type="NCBI Taxonomy" id="490096"/>
    <lineage>
        <taxon>Bacteria</taxon>
        <taxon>Pseudomonadati</taxon>
        <taxon>Verrucomicrobiota</taxon>
        <taxon>Verrucomicrobiia</taxon>
        <taxon>Verrucomicrobiales</taxon>
        <taxon>Verrucomicrobiaceae</taxon>
        <taxon>Haloferula</taxon>
    </lineage>
</organism>
<dbReference type="RefSeq" id="WP_353568801.1">
    <property type="nucleotide sequence ID" value="NZ_BAABRI010000031.1"/>
</dbReference>
<keyword evidence="5 6" id="KW-0472">Membrane</keyword>
<dbReference type="InterPro" id="IPR045062">
    <property type="entry name" value="Cyt_c_biogenesis_CcsA/CcmC"/>
</dbReference>
<evidence type="ECO:0000256" key="2">
    <source>
        <dbReference type="ARBA" id="ARBA00022692"/>
    </source>
</evidence>
<evidence type="ECO:0000256" key="4">
    <source>
        <dbReference type="ARBA" id="ARBA00022989"/>
    </source>
</evidence>
<evidence type="ECO:0000259" key="7">
    <source>
        <dbReference type="Pfam" id="PF01578"/>
    </source>
</evidence>
<feature type="transmembrane region" description="Helical" evidence="6">
    <location>
        <begin position="482"/>
        <end position="511"/>
    </location>
</feature>
<evidence type="ECO:0000256" key="1">
    <source>
        <dbReference type="ARBA" id="ARBA00004141"/>
    </source>
</evidence>
<sequence>MNRPARWILFILGMLAFVGVLVTAARDARPPSSERVVKGYTPWQQETLDLAESIPVQDGGRVKPLVTYAGFTMLRIHGARSMKIVAEEGGKAIRIKPLAWMLDIFFRPQFAVEEPTFRIDDSAVLTAIGVEAREKRDRYSYEEILPGRDRLFELAQGYNQIPKKQRTPQEQQLLDLGENFHNYEQLLGVFSMARTGLRMMPIGSGSGDEAGEEKYTGVAEVMATAPVIRQVLQDAQTQGREIPPHVRNLLQQVFDGANASSAGLFLFPPANAEDDKWLSPGERVMNVMEMKTRDVEGSIADIKHIEKASRAIYDSEADFRTELGALKDDLVSRAEARGEYDKVPLEAEYYRRNWLLHALVYFLLGTLLAMAMWMTRGLPSKVLSWTVWAATATGWVMVLIPITKRCLIMGRPPVGNLYDTIIFITAAVVAFGSIIEAFTRRRFALGMMPIVGVLLILLARLFEVGEARDHMDPLVAVLRSNYWLTIHVITIVLGYASGLITAVLGIIYVLLRGLRLDGGDKSLRRSLTRAVYGMVCVTLFLSLVGTVLGGIWANDSWGRFWGWDPKENGALMIVLANLAILHARLGGYIKEWGIHLSAIFMAAVVTFSWWNVNTLNTGLHSYGFAEGAGYIKLLYATVGALIAFGLVAKAVEATQRRSARSESMELPPARKTESH</sequence>
<feature type="transmembrane region" description="Helical" evidence="6">
    <location>
        <begin position="443"/>
        <end position="462"/>
    </location>
</feature>
<gene>
    <name evidence="8" type="primary">ccsA</name>
    <name evidence="8" type="ORF">Hsar01_03940</name>
</gene>
<name>A0ABP9UXA8_9BACT</name>
<evidence type="ECO:0000256" key="6">
    <source>
        <dbReference type="SAM" id="Phobius"/>
    </source>
</evidence>
<feature type="transmembrane region" description="Helical" evidence="6">
    <location>
        <begin position="354"/>
        <end position="375"/>
    </location>
</feature>
<feature type="transmembrane region" description="Helical" evidence="6">
    <location>
        <begin position="531"/>
        <end position="553"/>
    </location>
</feature>
<evidence type="ECO:0000256" key="5">
    <source>
        <dbReference type="ARBA" id="ARBA00023136"/>
    </source>
</evidence>
<dbReference type="PANTHER" id="PTHR30071">
    <property type="entry name" value="HEME EXPORTER PROTEIN C"/>
    <property type="match status" value="1"/>
</dbReference>
<dbReference type="InterPro" id="IPR002541">
    <property type="entry name" value="Cyt_c_assembly"/>
</dbReference>